<feature type="chain" id="PRO_5011677126" description="CHRD domain-containing protein" evidence="1">
    <location>
        <begin position="19"/>
        <end position="134"/>
    </location>
</feature>
<keyword evidence="3" id="KW-1185">Reference proteome</keyword>
<name>A0A1I7MX12_9BACT</name>
<gene>
    <name evidence="2" type="ORF">SAMN05660895_0002</name>
</gene>
<feature type="signal peptide" evidence="1">
    <location>
        <begin position="1"/>
        <end position="18"/>
    </location>
</feature>
<keyword evidence="1" id="KW-0732">Signal</keyword>
<proteinExistence type="predicted"/>
<evidence type="ECO:0008006" key="4">
    <source>
        <dbReference type="Google" id="ProtNLM"/>
    </source>
</evidence>
<sequence>MQKIITLLFLLIALQACSKIDDHFAVPQQPTVQTETTPIGQFTGYAQGNTVHLTFTYTGDLSQVAAFRIYSGTDSHQLCAIGELQITTHNTHFEFVDNNPKGDPTYYLIGILGQDGQITYANTILPVSLHAPHS</sequence>
<accession>A0A1I7MX12</accession>
<dbReference type="Proteomes" id="UP000199537">
    <property type="component" value="Unassembled WGS sequence"/>
</dbReference>
<dbReference type="EMBL" id="FPCJ01000001">
    <property type="protein sequence ID" value="SFV26951.1"/>
    <property type="molecule type" value="Genomic_DNA"/>
</dbReference>
<reference evidence="3" key="1">
    <citation type="submission" date="2016-10" db="EMBL/GenBank/DDBJ databases">
        <authorList>
            <person name="Varghese N."/>
            <person name="Submissions S."/>
        </authorList>
    </citation>
    <scope>NUCLEOTIDE SEQUENCE [LARGE SCALE GENOMIC DNA]</scope>
    <source>
        <strain evidence="3">DSM 14807</strain>
    </source>
</reference>
<dbReference type="OrthoDB" id="861032at2"/>
<evidence type="ECO:0000256" key="1">
    <source>
        <dbReference type="SAM" id="SignalP"/>
    </source>
</evidence>
<dbReference type="PROSITE" id="PS51257">
    <property type="entry name" value="PROKAR_LIPOPROTEIN"/>
    <property type="match status" value="1"/>
</dbReference>
<evidence type="ECO:0000313" key="3">
    <source>
        <dbReference type="Proteomes" id="UP000199537"/>
    </source>
</evidence>
<dbReference type="AlphaFoldDB" id="A0A1I7MX12"/>
<protein>
    <recommendedName>
        <fullName evidence="4">CHRD domain-containing protein</fullName>
    </recommendedName>
</protein>
<evidence type="ECO:0000313" key="2">
    <source>
        <dbReference type="EMBL" id="SFV26951.1"/>
    </source>
</evidence>
<organism evidence="2 3">
    <name type="scientific">Thermoflavifilum thermophilum</name>
    <dbReference type="NCBI Taxonomy" id="1393122"/>
    <lineage>
        <taxon>Bacteria</taxon>
        <taxon>Pseudomonadati</taxon>
        <taxon>Bacteroidota</taxon>
        <taxon>Chitinophagia</taxon>
        <taxon>Chitinophagales</taxon>
        <taxon>Chitinophagaceae</taxon>
        <taxon>Thermoflavifilum</taxon>
    </lineage>
</organism>
<dbReference type="RefSeq" id="WP_092455949.1">
    <property type="nucleotide sequence ID" value="NZ_FPCJ01000001.1"/>
</dbReference>